<proteinExistence type="predicted"/>
<dbReference type="AlphaFoldDB" id="A0A0G4JZM7"/>
<evidence type="ECO:0000313" key="1">
    <source>
        <dbReference type="EMBL" id="CPR19651.1"/>
    </source>
</evidence>
<gene>
    <name evidence="1" type="ORF">BN1221_03881</name>
</gene>
<dbReference type="Proteomes" id="UP000044377">
    <property type="component" value="Unassembled WGS sequence"/>
</dbReference>
<sequence length="37" mass="4258">MEEGFLHRLKYTLDNSQLGLAGINCFVSIRLLYAHFS</sequence>
<accession>A0A0G4JZM7</accession>
<dbReference type="EMBL" id="CGIG01000001">
    <property type="protein sequence ID" value="CPR19651.1"/>
    <property type="molecule type" value="Genomic_DNA"/>
</dbReference>
<protein>
    <submittedName>
        <fullName evidence="1">Uncharacterized protein</fullName>
    </submittedName>
</protein>
<organism evidence="1 2">
    <name type="scientific">Brenneria goodwinii</name>
    <dbReference type="NCBI Taxonomy" id="1109412"/>
    <lineage>
        <taxon>Bacteria</taxon>
        <taxon>Pseudomonadati</taxon>
        <taxon>Pseudomonadota</taxon>
        <taxon>Gammaproteobacteria</taxon>
        <taxon>Enterobacterales</taxon>
        <taxon>Pectobacteriaceae</taxon>
        <taxon>Brenneria</taxon>
    </lineage>
</organism>
<evidence type="ECO:0000313" key="2">
    <source>
        <dbReference type="Proteomes" id="UP000044377"/>
    </source>
</evidence>
<reference evidence="2" key="1">
    <citation type="submission" date="2015-01" db="EMBL/GenBank/DDBJ databases">
        <authorList>
            <person name="Paterson Steve"/>
        </authorList>
    </citation>
    <scope>NUCLEOTIDE SEQUENCE [LARGE SCALE GENOMIC DNA]</scope>
    <source>
        <strain evidence="2">OBR1</strain>
    </source>
</reference>
<dbReference type="STRING" id="1109412.BN1221_03881"/>
<keyword evidence="2" id="KW-1185">Reference proteome</keyword>
<name>A0A0G4JZM7_9GAMM</name>